<feature type="compositionally biased region" description="Low complexity" evidence="1">
    <location>
        <begin position="199"/>
        <end position="218"/>
    </location>
</feature>
<feature type="region of interest" description="Disordered" evidence="1">
    <location>
        <begin position="161"/>
        <end position="218"/>
    </location>
</feature>
<organism evidence="2 3">
    <name type="scientific">Stylonychia lemnae</name>
    <name type="common">Ciliate</name>
    <dbReference type="NCBI Taxonomy" id="5949"/>
    <lineage>
        <taxon>Eukaryota</taxon>
        <taxon>Sar</taxon>
        <taxon>Alveolata</taxon>
        <taxon>Ciliophora</taxon>
        <taxon>Intramacronucleata</taxon>
        <taxon>Spirotrichea</taxon>
        <taxon>Stichotrichia</taxon>
        <taxon>Sporadotrichida</taxon>
        <taxon>Oxytrichidae</taxon>
        <taxon>Stylonychinae</taxon>
        <taxon>Stylonychia</taxon>
    </lineage>
</organism>
<feature type="compositionally biased region" description="Polar residues" evidence="1">
    <location>
        <begin position="756"/>
        <end position="776"/>
    </location>
</feature>
<feature type="compositionally biased region" description="Polar residues" evidence="1">
    <location>
        <begin position="71"/>
        <end position="90"/>
    </location>
</feature>
<feature type="compositionally biased region" description="Polar residues" evidence="1">
    <location>
        <begin position="310"/>
        <end position="324"/>
    </location>
</feature>
<evidence type="ECO:0000313" key="3">
    <source>
        <dbReference type="Proteomes" id="UP000039865"/>
    </source>
</evidence>
<evidence type="ECO:0000256" key="1">
    <source>
        <dbReference type="SAM" id="MobiDB-lite"/>
    </source>
</evidence>
<protein>
    <submittedName>
        <fullName evidence="2">Uncharacterized protein</fullName>
    </submittedName>
</protein>
<feature type="region of interest" description="Disordered" evidence="1">
    <location>
        <begin position="358"/>
        <end position="383"/>
    </location>
</feature>
<feature type="region of interest" description="Disordered" evidence="1">
    <location>
        <begin position="648"/>
        <end position="692"/>
    </location>
</feature>
<reference evidence="2 3" key="1">
    <citation type="submission" date="2014-06" db="EMBL/GenBank/DDBJ databases">
        <authorList>
            <person name="Swart Estienne"/>
        </authorList>
    </citation>
    <scope>NUCLEOTIDE SEQUENCE [LARGE SCALE GENOMIC DNA]</scope>
    <source>
        <strain evidence="2 3">130c</strain>
    </source>
</reference>
<feature type="region of interest" description="Disordered" evidence="1">
    <location>
        <begin position="724"/>
        <end position="780"/>
    </location>
</feature>
<feature type="compositionally biased region" description="Polar residues" evidence="1">
    <location>
        <begin position="677"/>
        <end position="692"/>
    </location>
</feature>
<feature type="compositionally biased region" description="Basic and acidic residues" evidence="1">
    <location>
        <begin position="744"/>
        <end position="755"/>
    </location>
</feature>
<feature type="region of interest" description="Disordered" evidence="1">
    <location>
        <begin position="793"/>
        <end position="812"/>
    </location>
</feature>
<keyword evidence="3" id="KW-1185">Reference proteome</keyword>
<feature type="compositionally biased region" description="Polar residues" evidence="1">
    <location>
        <begin position="726"/>
        <end position="743"/>
    </location>
</feature>
<dbReference type="Proteomes" id="UP000039865">
    <property type="component" value="Unassembled WGS sequence"/>
</dbReference>
<proteinExistence type="predicted"/>
<dbReference type="AlphaFoldDB" id="A0A078AU03"/>
<feature type="region of interest" description="Disordered" evidence="1">
    <location>
        <begin position="71"/>
        <end position="94"/>
    </location>
</feature>
<dbReference type="InParanoid" id="A0A078AU03"/>
<name>A0A078AU03_STYLE</name>
<feature type="region of interest" description="Disordered" evidence="1">
    <location>
        <begin position="302"/>
        <end position="324"/>
    </location>
</feature>
<feature type="compositionally biased region" description="Polar residues" evidence="1">
    <location>
        <begin position="648"/>
        <end position="666"/>
    </location>
</feature>
<dbReference type="EMBL" id="CCKQ01014129">
    <property type="protein sequence ID" value="CDW85880.1"/>
    <property type="molecule type" value="Genomic_DNA"/>
</dbReference>
<accession>A0A078AU03</accession>
<feature type="compositionally biased region" description="Basic and acidic residues" evidence="1">
    <location>
        <begin position="185"/>
        <end position="195"/>
    </location>
</feature>
<evidence type="ECO:0000313" key="2">
    <source>
        <dbReference type="EMBL" id="CDW85880.1"/>
    </source>
</evidence>
<sequence>MSQFKENSQSPNLRDKKIQNLIRNADVYDLIQLQMKASENKISSIDRFINIALQNQIDSENMNPGVKIRNSQQQTQGMNSNPNASSSTLGGLNRNDTEKTLQVYGQDSPIKESKKWIVLSKQSSPSNSSIYQLRNHAVTTMKSPQRQPFTENSNIISLDERSSDIKSQQQESPGHLKLPLQQIKSTHESSLRIEDSPEQEQLTVQQQPQAQPIPQTPTVESNEHLYDHIREQLVNNEESPTQNLFKFQMQPVKEGSIIQSEISCSQDRSHFQETDILENNSNQNLTQSENLADMVRELTNRDQQRAPQIYNRSNYCKPTQSSQNKFLPTSAAASNQILDQQKDTRAQNQQSYLNKLSNAYQSSKSQHRSKSNNNRDRSTSNNARSVVGSTLSRLNNEQSAQKFNINLNQVKGEEKEQDEMQGDGIFTCKSNNTYQTQFQTQDNRSQATKVIQQAIRKQQSKKQKLNASFKEINLGVFVEIGRIKKPSKQAQQTLKMFCQLVNALRDRPLSEDFSNWQNVQYLINQNVNKFTQEVLSIKSRLIDFSYSYEPFIEIKEQYFQDEAQYQQSLIQSSSDKNCKMLTVFVYNVVHYVLHKQAKLQRQATKALLDQSIVSGSIYSMNTIGNNESPSKSINASIHSSVMFNQNVSQSQRNHSKLFNPSASKQNNNEKADVSPMPNRNSNKSPINQPSTRLMFNTKVNQISEIQEKRHNFVSSQVHKTPVKISGSLQGTLNGIQSSKTARQSQEKTSMRDSNTKKQPATYSSNQSQIQGSNAAQQEYMKSGSNQVVFSGRGTMTPNNNSGKPQKKQQITQVQVSQRLSSKSPMRFERKLPNFVVVQSQKHTPIAAKDKPEFESFDKKFQSPSRKDTLRIIENNNQCVSPVKVDPIQSQQEQQEEKQYEMSPGRIKGLAQQQCSHMFQMILDKAQVIQENIMTENHISKKIDLGIIEELKRRRREGSQVRQSGNQLEIRRDEIIQQVQKNLQDAQSEIKEEACE</sequence>
<gene>
    <name evidence="2" type="primary">Contig18243.g19384</name>
    <name evidence="2" type="ORF">STYLEM_14969</name>
</gene>